<name>A0A3P7K6E2_LITSI</name>
<protein>
    <recommendedName>
        <fullName evidence="1">PDZ domain-containing protein</fullName>
    </recommendedName>
</protein>
<evidence type="ECO:0000313" key="3">
    <source>
        <dbReference type="Proteomes" id="UP000277928"/>
    </source>
</evidence>
<feature type="non-terminal residue" evidence="2">
    <location>
        <position position="188"/>
    </location>
</feature>
<dbReference type="SMART" id="SM00228">
    <property type="entry name" value="PDZ"/>
    <property type="match status" value="1"/>
</dbReference>
<reference evidence="2 3" key="1">
    <citation type="submission" date="2018-08" db="EMBL/GenBank/DDBJ databases">
        <authorList>
            <person name="Laetsch R D."/>
            <person name="Stevens L."/>
            <person name="Kumar S."/>
            <person name="Blaxter L. M."/>
        </authorList>
    </citation>
    <scope>NUCLEOTIDE SEQUENCE [LARGE SCALE GENOMIC DNA]</scope>
</reference>
<gene>
    <name evidence="2" type="ORF">NLS_LOCUS9631</name>
</gene>
<dbReference type="PANTHER" id="PTHR31327">
    <property type="entry name" value="SPERM MEIOSIS PDZ DOMAIN CONTAINING PROTEINS-RELATED"/>
    <property type="match status" value="1"/>
</dbReference>
<proteinExistence type="predicted"/>
<sequence length="188" mass="21227">MSSALSQHERMNIEVDFLTREDMIVLSSDGAIIEKGLVLHGCKPSVRVGDTVIAVNSKQFETNEDFTQLLTQTAKAETKFSITISRQKGEIEMENKIDRYVIELKKSNSNESFGIIPTVEQNCVLVEKVDGLAAEAGVKEKDHIKRINEEPIQSLEDFENRIEGQEKVVLYISRGLKIAKNKVEFEKK</sequence>
<evidence type="ECO:0000259" key="1">
    <source>
        <dbReference type="SMART" id="SM00228"/>
    </source>
</evidence>
<dbReference type="EMBL" id="UYRX01001758">
    <property type="protein sequence ID" value="VDM92097.1"/>
    <property type="molecule type" value="Genomic_DNA"/>
</dbReference>
<keyword evidence="3" id="KW-1185">Reference proteome</keyword>
<dbReference type="Gene3D" id="2.30.42.10">
    <property type="match status" value="2"/>
</dbReference>
<dbReference type="InterPro" id="IPR040264">
    <property type="entry name" value="T15H9.4-like"/>
</dbReference>
<dbReference type="SUPFAM" id="SSF50156">
    <property type="entry name" value="PDZ domain-like"/>
    <property type="match status" value="1"/>
</dbReference>
<dbReference type="InterPro" id="IPR001478">
    <property type="entry name" value="PDZ"/>
</dbReference>
<evidence type="ECO:0000313" key="2">
    <source>
        <dbReference type="EMBL" id="VDM92097.1"/>
    </source>
</evidence>
<organism evidence="2 3">
    <name type="scientific">Litomosoides sigmodontis</name>
    <name type="common">Filarial nematode worm</name>
    <dbReference type="NCBI Taxonomy" id="42156"/>
    <lineage>
        <taxon>Eukaryota</taxon>
        <taxon>Metazoa</taxon>
        <taxon>Ecdysozoa</taxon>
        <taxon>Nematoda</taxon>
        <taxon>Chromadorea</taxon>
        <taxon>Rhabditida</taxon>
        <taxon>Spirurina</taxon>
        <taxon>Spiruromorpha</taxon>
        <taxon>Filarioidea</taxon>
        <taxon>Onchocercidae</taxon>
        <taxon>Litomosoides</taxon>
    </lineage>
</organism>
<feature type="domain" description="PDZ" evidence="1">
    <location>
        <begin position="111"/>
        <end position="176"/>
    </location>
</feature>
<dbReference type="AlphaFoldDB" id="A0A3P7K6E2"/>
<accession>A0A3P7K6E2</accession>
<dbReference type="InterPro" id="IPR036034">
    <property type="entry name" value="PDZ_sf"/>
</dbReference>
<dbReference type="Proteomes" id="UP000277928">
    <property type="component" value="Unassembled WGS sequence"/>
</dbReference>
<dbReference type="OrthoDB" id="10446722at2759"/>